<dbReference type="GeneID" id="63684704"/>
<dbReference type="HOGENOM" id="CLU_868842_0_0_1"/>
<sequence>MHPKLTALTLMSLVVSAQAAAIPRPLKLRDVVDITAVAKILPNNLATSDDVLHGDAILAHTVVLRDNSSPLSGVLSLVDGLLNDALGGILPASALNATESALNTVAGLLLTTNPSTTGSSSQTQYVMIASSNRSTTLFLVPSGPGNAINADSAASKSPVTIHIPIIEEATGQMVDSCLTYDQNPVSSSILAATPCAPDTDHASQKFMYDSSTGIVEPMFDSATPMDLATQTPSYTVNAASVNPDDASSSNVLIVFTPATDSVPVTAAALSDGSVPGDMAYANDDSTDFSSGDLDDPAGQLPEMAAATTDSDEDSCDEMGN</sequence>
<dbReference type="AlphaFoldDB" id="M5GEF1"/>
<name>M5GEF1_DACPD</name>
<keyword evidence="4" id="KW-1185">Reference proteome</keyword>
<dbReference type="EMBL" id="JH795856">
    <property type="protein sequence ID" value="EJU05382.1"/>
    <property type="molecule type" value="Genomic_DNA"/>
</dbReference>
<evidence type="ECO:0000256" key="2">
    <source>
        <dbReference type="SAM" id="SignalP"/>
    </source>
</evidence>
<evidence type="ECO:0000256" key="1">
    <source>
        <dbReference type="SAM" id="MobiDB-lite"/>
    </source>
</evidence>
<proteinExistence type="predicted"/>
<evidence type="ECO:0000313" key="4">
    <source>
        <dbReference type="Proteomes" id="UP000030653"/>
    </source>
</evidence>
<feature type="chain" id="PRO_5004067709" evidence="2">
    <location>
        <begin position="20"/>
        <end position="320"/>
    </location>
</feature>
<keyword evidence="2" id="KW-0732">Signal</keyword>
<gene>
    <name evidence="3" type="ORF">DACRYDRAFT_113519</name>
</gene>
<reference evidence="3 4" key="1">
    <citation type="journal article" date="2012" name="Science">
        <title>The Paleozoic origin of enzymatic lignin decomposition reconstructed from 31 fungal genomes.</title>
        <authorList>
            <person name="Floudas D."/>
            <person name="Binder M."/>
            <person name="Riley R."/>
            <person name="Barry K."/>
            <person name="Blanchette R.A."/>
            <person name="Henrissat B."/>
            <person name="Martinez A.T."/>
            <person name="Otillar R."/>
            <person name="Spatafora J.W."/>
            <person name="Yadav J.S."/>
            <person name="Aerts A."/>
            <person name="Benoit I."/>
            <person name="Boyd A."/>
            <person name="Carlson A."/>
            <person name="Copeland A."/>
            <person name="Coutinho P.M."/>
            <person name="de Vries R.P."/>
            <person name="Ferreira P."/>
            <person name="Findley K."/>
            <person name="Foster B."/>
            <person name="Gaskell J."/>
            <person name="Glotzer D."/>
            <person name="Gorecki P."/>
            <person name="Heitman J."/>
            <person name="Hesse C."/>
            <person name="Hori C."/>
            <person name="Igarashi K."/>
            <person name="Jurgens J.A."/>
            <person name="Kallen N."/>
            <person name="Kersten P."/>
            <person name="Kohler A."/>
            <person name="Kuees U."/>
            <person name="Kumar T.K.A."/>
            <person name="Kuo A."/>
            <person name="LaButti K."/>
            <person name="Larrondo L.F."/>
            <person name="Lindquist E."/>
            <person name="Ling A."/>
            <person name="Lombard V."/>
            <person name="Lucas S."/>
            <person name="Lundell T."/>
            <person name="Martin R."/>
            <person name="McLaughlin D.J."/>
            <person name="Morgenstern I."/>
            <person name="Morin E."/>
            <person name="Murat C."/>
            <person name="Nagy L.G."/>
            <person name="Nolan M."/>
            <person name="Ohm R.A."/>
            <person name="Patyshakuliyeva A."/>
            <person name="Rokas A."/>
            <person name="Ruiz-Duenas F.J."/>
            <person name="Sabat G."/>
            <person name="Salamov A."/>
            <person name="Samejima M."/>
            <person name="Schmutz J."/>
            <person name="Slot J.C."/>
            <person name="St John F."/>
            <person name="Stenlid J."/>
            <person name="Sun H."/>
            <person name="Sun S."/>
            <person name="Syed K."/>
            <person name="Tsang A."/>
            <person name="Wiebenga A."/>
            <person name="Young D."/>
            <person name="Pisabarro A."/>
            <person name="Eastwood D.C."/>
            <person name="Martin F."/>
            <person name="Cullen D."/>
            <person name="Grigoriev I.V."/>
            <person name="Hibbett D.S."/>
        </authorList>
    </citation>
    <scope>NUCLEOTIDE SEQUENCE [LARGE SCALE GENOMIC DNA]</scope>
    <source>
        <strain evidence="3 4">DJM-731 SS1</strain>
    </source>
</reference>
<feature type="region of interest" description="Disordered" evidence="1">
    <location>
        <begin position="271"/>
        <end position="320"/>
    </location>
</feature>
<protein>
    <submittedName>
        <fullName evidence="3">Uncharacterized protein</fullName>
    </submittedName>
</protein>
<feature type="signal peptide" evidence="2">
    <location>
        <begin position="1"/>
        <end position="19"/>
    </location>
</feature>
<organism evidence="3 4">
    <name type="scientific">Dacryopinax primogenitus (strain DJM 731)</name>
    <name type="common">Brown rot fungus</name>
    <dbReference type="NCBI Taxonomy" id="1858805"/>
    <lineage>
        <taxon>Eukaryota</taxon>
        <taxon>Fungi</taxon>
        <taxon>Dikarya</taxon>
        <taxon>Basidiomycota</taxon>
        <taxon>Agaricomycotina</taxon>
        <taxon>Dacrymycetes</taxon>
        <taxon>Dacrymycetales</taxon>
        <taxon>Dacrymycetaceae</taxon>
        <taxon>Dacryopinax</taxon>
    </lineage>
</organism>
<dbReference type="Proteomes" id="UP000030653">
    <property type="component" value="Unassembled WGS sequence"/>
</dbReference>
<feature type="compositionally biased region" description="Acidic residues" evidence="1">
    <location>
        <begin position="309"/>
        <end position="320"/>
    </location>
</feature>
<dbReference type="OrthoDB" id="3362371at2759"/>
<dbReference type="STRING" id="1858805.M5GEF1"/>
<dbReference type="RefSeq" id="XP_040632276.1">
    <property type="nucleotide sequence ID" value="XM_040769642.1"/>
</dbReference>
<evidence type="ECO:0000313" key="3">
    <source>
        <dbReference type="EMBL" id="EJU05382.1"/>
    </source>
</evidence>
<accession>M5GEF1</accession>